<proteinExistence type="predicted"/>
<gene>
    <name evidence="1" type="ORF">ACFSTE_03360</name>
</gene>
<protein>
    <recommendedName>
        <fullName evidence="3">Outer membrane protein beta-barrel domain-containing protein</fullName>
    </recommendedName>
</protein>
<dbReference type="Proteomes" id="UP001597459">
    <property type="component" value="Unassembled WGS sequence"/>
</dbReference>
<evidence type="ECO:0008006" key="3">
    <source>
        <dbReference type="Google" id="ProtNLM"/>
    </source>
</evidence>
<dbReference type="RefSeq" id="WP_176029396.1">
    <property type="nucleotide sequence ID" value="NZ_JBHSJV010000001.1"/>
</dbReference>
<organism evidence="1 2">
    <name type="scientific">Aquimarina hainanensis</name>
    <dbReference type="NCBI Taxonomy" id="1578017"/>
    <lineage>
        <taxon>Bacteria</taxon>
        <taxon>Pseudomonadati</taxon>
        <taxon>Bacteroidota</taxon>
        <taxon>Flavobacteriia</taxon>
        <taxon>Flavobacteriales</taxon>
        <taxon>Flavobacteriaceae</taxon>
        <taxon>Aquimarina</taxon>
    </lineage>
</organism>
<evidence type="ECO:0000313" key="1">
    <source>
        <dbReference type="EMBL" id="MFD2589853.1"/>
    </source>
</evidence>
<reference evidence="2" key="1">
    <citation type="journal article" date="2019" name="Int. J. Syst. Evol. Microbiol.">
        <title>The Global Catalogue of Microorganisms (GCM) 10K type strain sequencing project: providing services to taxonomists for standard genome sequencing and annotation.</title>
        <authorList>
            <consortium name="The Broad Institute Genomics Platform"/>
            <consortium name="The Broad Institute Genome Sequencing Center for Infectious Disease"/>
            <person name="Wu L."/>
            <person name="Ma J."/>
        </authorList>
    </citation>
    <scope>NUCLEOTIDE SEQUENCE [LARGE SCALE GENOMIC DNA]</scope>
    <source>
        <strain evidence="2">KCTC 42423</strain>
    </source>
</reference>
<keyword evidence="2" id="KW-1185">Reference proteome</keyword>
<sequence>MKKVIIFIFVFGFVRGIYGQYDPGAVNYGITAIKPVASQQGIGAGIRVEYAPNCYTTYMGELAQVFSLDTEQEPSGGYHEFGIGVNLILFNWYPTTITGGIGYIGNNSSFFPSVEDDAFLAFRTGDINHGAQIKIRALYHLSTPIHVFAEFNLKSLGREYDTVLLGISYDFNTR</sequence>
<name>A0ABW5N6N4_9FLAO</name>
<dbReference type="EMBL" id="JBHULX010000002">
    <property type="protein sequence ID" value="MFD2589853.1"/>
    <property type="molecule type" value="Genomic_DNA"/>
</dbReference>
<accession>A0ABW5N6N4</accession>
<comment type="caution">
    <text evidence="1">The sequence shown here is derived from an EMBL/GenBank/DDBJ whole genome shotgun (WGS) entry which is preliminary data.</text>
</comment>
<evidence type="ECO:0000313" key="2">
    <source>
        <dbReference type="Proteomes" id="UP001597459"/>
    </source>
</evidence>